<dbReference type="SUPFAM" id="SSF48726">
    <property type="entry name" value="Immunoglobulin"/>
    <property type="match status" value="1"/>
</dbReference>
<dbReference type="Proteomes" id="UP000681720">
    <property type="component" value="Unassembled WGS sequence"/>
</dbReference>
<sequence>TLTVIEDTIETIHCIVSANPSAMANIEWLKNDQLIRGENQEQLKINFTRIENVQKLSCRARNTIG</sequence>
<dbReference type="InterPro" id="IPR007110">
    <property type="entry name" value="Ig-like_dom"/>
</dbReference>
<dbReference type="InterPro" id="IPR013783">
    <property type="entry name" value="Ig-like_fold"/>
</dbReference>
<dbReference type="InterPro" id="IPR036179">
    <property type="entry name" value="Ig-like_dom_sf"/>
</dbReference>
<dbReference type="EMBL" id="CAJOBJ010076512">
    <property type="protein sequence ID" value="CAF4482213.1"/>
    <property type="molecule type" value="Genomic_DNA"/>
</dbReference>
<dbReference type="Proteomes" id="UP000676336">
    <property type="component" value="Unassembled WGS sequence"/>
</dbReference>
<reference evidence="4" key="1">
    <citation type="submission" date="2021-02" db="EMBL/GenBank/DDBJ databases">
        <authorList>
            <person name="Nowell W R."/>
        </authorList>
    </citation>
    <scope>NUCLEOTIDE SEQUENCE</scope>
</reference>
<evidence type="ECO:0000313" key="2">
    <source>
        <dbReference type="EMBL" id="CAF4461809.1"/>
    </source>
</evidence>
<dbReference type="CDD" id="cd00096">
    <property type="entry name" value="Ig"/>
    <property type="match status" value="1"/>
</dbReference>
<dbReference type="EMBL" id="CAJOBI010074611">
    <property type="protein sequence ID" value="CAF4472775.1"/>
    <property type="molecule type" value="Genomic_DNA"/>
</dbReference>
<accession>A0A8S2XA26</accession>
<evidence type="ECO:0000259" key="1">
    <source>
        <dbReference type="PROSITE" id="PS50835"/>
    </source>
</evidence>
<evidence type="ECO:0000313" key="4">
    <source>
        <dbReference type="EMBL" id="CAF4482213.1"/>
    </source>
</evidence>
<dbReference type="Gene3D" id="2.60.40.10">
    <property type="entry name" value="Immunoglobulins"/>
    <property type="match status" value="1"/>
</dbReference>
<evidence type="ECO:0000313" key="5">
    <source>
        <dbReference type="Proteomes" id="UP000681720"/>
    </source>
</evidence>
<feature type="non-terminal residue" evidence="4">
    <location>
        <position position="65"/>
    </location>
</feature>
<dbReference type="EMBL" id="CAJOBI010071962">
    <property type="protein sequence ID" value="CAF4461809.1"/>
    <property type="molecule type" value="Genomic_DNA"/>
</dbReference>
<feature type="domain" description="Ig-like" evidence="1">
    <location>
        <begin position="1"/>
        <end position="65"/>
    </location>
</feature>
<evidence type="ECO:0000313" key="3">
    <source>
        <dbReference type="EMBL" id="CAF4472775.1"/>
    </source>
</evidence>
<organism evidence="4 5">
    <name type="scientific">Rotaria magnacalcarata</name>
    <dbReference type="NCBI Taxonomy" id="392030"/>
    <lineage>
        <taxon>Eukaryota</taxon>
        <taxon>Metazoa</taxon>
        <taxon>Spiralia</taxon>
        <taxon>Gnathifera</taxon>
        <taxon>Rotifera</taxon>
        <taxon>Eurotatoria</taxon>
        <taxon>Bdelloidea</taxon>
        <taxon>Philodinida</taxon>
        <taxon>Philodinidae</taxon>
        <taxon>Rotaria</taxon>
    </lineage>
</organism>
<feature type="non-terminal residue" evidence="4">
    <location>
        <position position="1"/>
    </location>
</feature>
<comment type="caution">
    <text evidence="4">The sequence shown here is derived from an EMBL/GenBank/DDBJ whole genome shotgun (WGS) entry which is preliminary data.</text>
</comment>
<dbReference type="PROSITE" id="PS50835">
    <property type="entry name" value="IG_LIKE"/>
    <property type="match status" value="1"/>
</dbReference>
<proteinExistence type="predicted"/>
<gene>
    <name evidence="4" type="ORF">GIL414_LOCUS33857</name>
    <name evidence="2" type="ORF">SMN809_LOCUS33201</name>
    <name evidence="3" type="ORF">SMN809_LOCUS33664</name>
</gene>
<name>A0A8S2XA26_9BILA</name>
<protein>
    <recommendedName>
        <fullName evidence="1">Ig-like domain-containing protein</fullName>
    </recommendedName>
</protein>
<dbReference type="AlphaFoldDB" id="A0A8S2XA26"/>